<sequence>MSAELQHSQEASAVVSAGPAHLRSPPEATSSPIDGYATPPSPLALPPPDSRSRSLSSSFPSTLRLTFTRATSGERQASLLQASQPDRGGEEVDELDDSFETELPLHLDHEICERLEAESLLHSVSNPITTGHLAHDDFDFKSSTRGVNNVFTNPLGIPPKRLEHSVSTSAPANRGVDTVSGKRRGRPKSLNNTTEIIDLRFDSPELQSKKAKHDRMNANGKEIGGVVPFFNQVRVKDLLEEVKVTDVGGESTPEAETKQFKLHSTDTSQHRNAMNKDNVPAIATSVNIKDAIFNSTQQGERKGKFNAVLNCSRSSSDDDMLPALGSIVAPTSTIQDTLPPSLSESISKVEAAIADLKQAYEREIDMIKGKLVDTTETSRSSS</sequence>
<organism evidence="2">
    <name type="scientific">Melanopsichium pennsylvanicum 4</name>
    <dbReference type="NCBI Taxonomy" id="1398559"/>
    <lineage>
        <taxon>Eukaryota</taxon>
        <taxon>Fungi</taxon>
        <taxon>Dikarya</taxon>
        <taxon>Basidiomycota</taxon>
        <taxon>Ustilaginomycotina</taxon>
        <taxon>Ustilaginomycetes</taxon>
        <taxon>Ustilaginales</taxon>
        <taxon>Ustilaginaceae</taxon>
        <taxon>Melanopsichium</taxon>
    </lineage>
</organism>
<accession>A0A077RAA5</accession>
<evidence type="ECO:0000256" key="1">
    <source>
        <dbReference type="SAM" id="MobiDB-lite"/>
    </source>
</evidence>
<dbReference type="EMBL" id="HG529677">
    <property type="protein sequence ID" value="CDI56182.1"/>
    <property type="molecule type" value="Genomic_DNA"/>
</dbReference>
<feature type="compositionally biased region" description="Pro residues" evidence="1">
    <location>
        <begin position="39"/>
        <end position="49"/>
    </location>
</feature>
<reference evidence="2" key="1">
    <citation type="journal article" date="2014" name="Genome Biol. Evol.">
        <title>Gene Loss Rather Than Gene Gain Is Associated with a Host Jump from Monocots to Dicots in the Smut Fungus Melanopsichium pennsylvanicum.</title>
        <authorList>
            <person name="Sharma R."/>
            <person name="Mishra B."/>
            <person name="Runge F."/>
            <person name="Thines M."/>
        </authorList>
    </citation>
    <scope>NUCLEOTIDE SEQUENCE</scope>
    <source>
        <strain evidence="2">4</strain>
    </source>
</reference>
<feature type="region of interest" description="Disordered" evidence="1">
    <location>
        <begin position="1"/>
        <end position="97"/>
    </location>
</feature>
<feature type="compositionally biased region" description="Polar residues" evidence="1">
    <location>
        <begin position="1"/>
        <end position="11"/>
    </location>
</feature>
<evidence type="ECO:0000313" key="2">
    <source>
        <dbReference type="EMBL" id="CDI56182.1"/>
    </source>
</evidence>
<proteinExistence type="predicted"/>
<feature type="compositionally biased region" description="Low complexity" evidence="1">
    <location>
        <begin position="53"/>
        <end position="66"/>
    </location>
</feature>
<protein>
    <submittedName>
        <fullName evidence="2">Uncharacterized protein</fullName>
    </submittedName>
</protein>
<feature type="compositionally biased region" description="Polar residues" evidence="1">
    <location>
        <begin position="68"/>
        <end position="84"/>
    </location>
</feature>
<dbReference type="AlphaFoldDB" id="A0A077RAA5"/>
<feature type="region of interest" description="Disordered" evidence="1">
    <location>
        <begin position="161"/>
        <end position="190"/>
    </location>
</feature>
<name>A0A077RAA5_9BASI</name>